<gene>
    <name evidence="2" type="ordered locus">gbs1969</name>
</gene>
<dbReference type="EMBL" id="AL766855">
    <property type="protein sequence ID" value="CAD47628.1"/>
    <property type="molecule type" value="Genomic_DNA"/>
</dbReference>
<dbReference type="InterPro" id="IPR010998">
    <property type="entry name" value="Integrase_recombinase_N"/>
</dbReference>
<dbReference type="AlphaFoldDB" id="Q8E2Z4"/>
<name>Q8E2Z4_STRA3</name>
<dbReference type="KEGG" id="san:gbs1969"/>
<sequence>MLKSIERVRLRVTFVYRKNRSNVTKKKYQSRKVTLEKLFGDKPISQIRPSEYQRIMNSYGQRVSRNFLSRLNTGVKQSLQVAIADKVMIEDFTQNVELFSTVKSGTIIMMEYRNFMQIIMLRIISIKIRISLLVRNKKKALSLNFYYNRMR</sequence>
<dbReference type="SUPFAM" id="SSF56349">
    <property type="entry name" value="DNA breaking-rejoining enzymes"/>
    <property type="match status" value="1"/>
</dbReference>
<dbReference type="GO" id="GO:0003677">
    <property type="term" value="F:DNA binding"/>
    <property type="evidence" value="ECO:0007669"/>
    <property type="project" value="UniProtKB-KW"/>
</dbReference>
<keyword evidence="1" id="KW-0238">DNA-binding</keyword>
<organism evidence="2">
    <name type="scientific">Streptococcus agalactiae serotype III (strain NEM316)</name>
    <dbReference type="NCBI Taxonomy" id="211110"/>
    <lineage>
        <taxon>Bacteria</taxon>
        <taxon>Bacillati</taxon>
        <taxon>Bacillota</taxon>
        <taxon>Bacilli</taxon>
        <taxon>Lactobacillales</taxon>
        <taxon>Streptococcaceae</taxon>
        <taxon>Streptococcus</taxon>
    </lineage>
</organism>
<dbReference type="Gene3D" id="1.10.150.130">
    <property type="match status" value="1"/>
</dbReference>
<protein>
    <submittedName>
        <fullName evidence="2">Uncharacterized protein</fullName>
    </submittedName>
</protein>
<evidence type="ECO:0000256" key="1">
    <source>
        <dbReference type="ARBA" id="ARBA00023125"/>
    </source>
</evidence>
<dbReference type="Proteomes" id="UP000000823">
    <property type="component" value="Chromosome"/>
</dbReference>
<proteinExistence type="predicted"/>
<evidence type="ECO:0000313" key="2">
    <source>
        <dbReference type="EMBL" id="CAD47628.1"/>
    </source>
</evidence>
<accession>Q8E2Z4</accession>
<dbReference type="InterPro" id="IPR011010">
    <property type="entry name" value="DNA_brk_join_enz"/>
</dbReference>
<reference evidence="2" key="1">
    <citation type="journal article" date="2002" name="Mol. Microbiol.">
        <title>Genome sequence of Streptococcus agalactiae, a pathogen causing invasive neonatal disease.</title>
        <authorList>
            <person name="Glaser P."/>
            <person name="Rusniok C."/>
            <person name="Buchrieser C."/>
            <person name="Chevalier F."/>
            <person name="Frangeul L."/>
            <person name="Msadek T."/>
            <person name="Zouine M."/>
            <person name="Couve E."/>
            <person name="Lalioui L."/>
            <person name="Poyart C."/>
            <person name="Trieu-Cuot P."/>
            <person name="Kunst F."/>
        </authorList>
    </citation>
    <scope>NUCLEOTIDE SEQUENCE [LARGE SCALE GENOMIC DNA]</scope>
    <source>
        <strain evidence="2">NEM316</strain>
    </source>
</reference>
<dbReference type="HOGENOM" id="CLU_1730300_0_0_9"/>